<evidence type="ECO:0000313" key="1">
    <source>
        <dbReference type="EMBL" id="GFE40552.1"/>
    </source>
</evidence>
<proteinExistence type="predicted"/>
<sequence length="387" mass="42280">MGASLEARDIGLMVLLCALLRYANDAEAAALAPKVFSLAWASGAYHLRFAALGMLTGIRSTATAATAAAVTELLDEVHTDDPFVSTALVDALHIYGKISSPCNVRDITQEIRLLLADPQHPNAHARAKGILVSRFEDVIAAPFTEAVEALEPAERIALTVLAVREGDTSFFTDVFLKELIRSQDPAALPAFRYWASHLELQDPFRQSAVGCHLLGIEGCATRLAAPPPLLADHAGKDADAWRCYGQILFWLSRPGPSGEERTLRCAPLWDGLTTRLLDAAVDPFHQFPYAAQFAQDIRTSALGRIVDAFPSQTRTVLHHALTSPERLTSLFSLPLRQERGTFVMRLLARSGDHSSLPLLRTYLNHPLHSAAAADTIRDLNNRIAENR</sequence>
<gene>
    <name evidence="1" type="ORF">Stube_52250</name>
</gene>
<reference evidence="1 2" key="1">
    <citation type="submission" date="2019-12" db="EMBL/GenBank/DDBJ databases">
        <title>Whole genome shotgun sequence of Streptomyces tubercidicus NBRC 13090.</title>
        <authorList>
            <person name="Ichikawa N."/>
            <person name="Kimura A."/>
            <person name="Kitahashi Y."/>
            <person name="Komaki H."/>
            <person name="Tamura T."/>
        </authorList>
    </citation>
    <scope>NUCLEOTIDE SEQUENCE [LARGE SCALE GENOMIC DNA]</scope>
    <source>
        <strain evidence="1 2">NBRC 13090</strain>
    </source>
</reference>
<comment type="caution">
    <text evidence="1">The sequence shown here is derived from an EMBL/GenBank/DDBJ whole genome shotgun (WGS) entry which is preliminary data.</text>
</comment>
<dbReference type="AlphaFoldDB" id="A0A640UYY0"/>
<dbReference type="RefSeq" id="WP_159747252.1">
    <property type="nucleotide sequence ID" value="NZ_BLIR01000002.1"/>
</dbReference>
<name>A0A640UYY0_9ACTN</name>
<evidence type="ECO:0000313" key="2">
    <source>
        <dbReference type="Proteomes" id="UP000431826"/>
    </source>
</evidence>
<accession>A0A640UYY0</accession>
<protein>
    <submittedName>
        <fullName evidence="1">Uncharacterized protein</fullName>
    </submittedName>
</protein>
<dbReference type="Proteomes" id="UP000431826">
    <property type="component" value="Unassembled WGS sequence"/>
</dbReference>
<keyword evidence="2" id="KW-1185">Reference proteome</keyword>
<dbReference type="OrthoDB" id="4603958at2"/>
<dbReference type="GeneID" id="96288033"/>
<organism evidence="1 2">
    <name type="scientific">Streptomyces tubercidicus</name>
    <dbReference type="NCBI Taxonomy" id="47759"/>
    <lineage>
        <taxon>Bacteria</taxon>
        <taxon>Bacillati</taxon>
        <taxon>Actinomycetota</taxon>
        <taxon>Actinomycetes</taxon>
        <taxon>Kitasatosporales</taxon>
        <taxon>Streptomycetaceae</taxon>
        <taxon>Streptomyces</taxon>
    </lineage>
</organism>
<dbReference type="EMBL" id="BLIR01000002">
    <property type="protein sequence ID" value="GFE40552.1"/>
    <property type="molecule type" value="Genomic_DNA"/>
</dbReference>